<dbReference type="InterPro" id="IPR006029">
    <property type="entry name" value="Neurotrans-gated_channel_TM"/>
</dbReference>
<feature type="chain" id="PRO_5035912589" evidence="13">
    <location>
        <begin position="27"/>
        <end position="1039"/>
    </location>
</feature>
<dbReference type="Gene3D" id="2.70.170.10">
    <property type="entry name" value="Neurotransmitter-gated ion-channel ligand-binding domain"/>
    <property type="match status" value="1"/>
</dbReference>
<evidence type="ECO:0000256" key="6">
    <source>
        <dbReference type="ARBA" id="ARBA00022729"/>
    </source>
</evidence>
<feature type="region of interest" description="Disordered" evidence="11">
    <location>
        <begin position="505"/>
        <end position="529"/>
    </location>
</feature>
<dbReference type="InterPro" id="IPR006028">
    <property type="entry name" value="GABAA/Glycine_rcpt"/>
</dbReference>
<evidence type="ECO:0000256" key="2">
    <source>
        <dbReference type="ARBA" id="ARBA00004236"/>
    </source>
</evidence>
<keyword evidence="5 12" id="KW-0812">Transmembrane</keyword>
<accession>A0A8R1DHR9</accession>
<dbReference type="InterPro" id="IPR006202">
    <property type="entry name" value="Neur_chan_lig-bd"/>
</dbReference>
<feature type="signal peptide" evidence="13">
    <location>
        <begin position="1"/>
        <end position="26"/>
    </location>
</feature>
<feature type="compositionally biased region" description="Basic and acidic residues" evidence="11">
    <location>
        <begin position="33"/>
        <end position="49"/>
    </location>
</feature>
<dbReference type="EnsemblMetazoa" id="CJA03105b.1">
    <property type="protein sequence ID" value="CJA03105b.1"/>
    <property type="gene ID" value="WBGene00122309"/>
</dbReference>
<evidence type="ECO:0000256" key="11">
    <source>
        <dbReference type="SAM" id="MobiDB-lite"/>
    </source>
</evidence>
<feature type="compositionally biased region" description="Low complexity" evidence="11">
    <location>
        <begin position="344"/>
        <end position="357"/>
    </location>
</feature>
<dbReference type="InterPro" id="IPR036719">
    <property type="entry name" value="Neuro-gated_channel_TM_sf"/>
</dbReference>
<dbReference type="Proteomes" id="UP000005237">
    <property type="component" value="Unassembled WGS sequence"/>
</dbReference>
<feature type="transmembrane region" description="Helical" evidence="12">
    <location>
        <begin position="1006"/>
        <end position="1026"/>
    </location>
</feature>
<evidence type="ECO:0000256" key="5">
    <source>
        <dbReference type="ARBA" id="ARBA00022692"/>
    </source>
</evidence>
<evidence type="ECO:0000259" key="15">
    <source>
        <dbReference type="Pfam" id="PF02932"/>
    </source>
</evidence>
<feature type="domain" description="Neurotransmitter-gated ion-channel ligand-binding" evidence="14">
    <location>
        <begin position="696"/>
        <end position="801"/>
    </location>
</feature>
<proteinExistence type="predicted"/>
<evidence type="ECO:0000256" key="1">
    <source>
        <dbReference type="ARBA" id="ARBA00004141"/>
    </source>
</evidence>
<evidence type="ECO:0000256" key="9">
    <source>
        <dbReference type="ARBA" id="ARBA00023136"/>
    </source>
</evidence>
<evidence type="ECO:0000256" key="10">
    <source>
        <dbReference type="ARBA" id="ARBA00023303"/>
    </source>
</evidence>
<sequence length="1039" mass="118319">MHMSRLPNSSLLAFLLFFLLVPSLDSRRRQHADRDFGDRLSDDDKHFDYKSAPGEHIPTETTTEKPKSTIGSTNAPVTTTVAPEPESTTTGLSNEEMVKKLLEGANDLGNLTKLVEEEHAEALDEATNRTVLWIDTSYKAMDFNLSIDEMEECVTWQKFWNLTEAAKEAKLSEPTNITSGGNETEIGEENSELKDVETKLKETELVNTGKRLKVLGLNPELLEAFKAVGLVYREICGNHGRTLWYRTREDASLIGIDSFSPICEPFKEELNPDESTLSKLALKLNLLIQNVTEGFQPALRRGGLNSTSSEVEEPDNSTVSETEQILQAAVEDSTDSIVLLPSSTSTEAHAEVTTTTHQEPRQHKHHHHHHHHHHHQPHHQNHQDHQQTTSQPESPPSSPTHQPAPPDYEIRDDESEDVPFTSDLPPDDVSTTTTTTTEAPPSEIEVYDDDVWDYRDMEKRFKVRHRVVFDNNEIDEYGDEDGEFPSFHVASRRKKRRHVVLKTKIRKRRRKRDTSEEGRSGEKIDVGEDESEDDWLNVRQIIKTENGETTVAIIEEGNHLLSGNSTDTKAWIEIDASDVINPTLLISSPEAVAALGLDVDTTAFQRFENVGLYLPGICSEYVPKAIDEFNSSSFEGVEIEGPIGVNISALELAGVNLTMLADKLRNDTEVDEILSRTNGSTKNLGGSFILPVLNKNQYDPFSAPIVFQGSAVVVRFGIYIESMSNFQTSTMDYDMDIYLMMSWRDARLVNPYDKPILVKEEDILEKIWRPDPFFANAKEAEFHEVTFLNFLMRIFPDGLVFNLFFKTKPLIFILVAYPVETVRFEWFTRRKDAIDKNPDVKLPELYIDRYETTTCANERKSGAFSCLRAVFRLKRDVGFHIAQTYIPTSLALMFSWVGVWLPEEFMEGRIGVAITVLLTLSTESAGAREHLPSVSYLKAIDLWFGFITGFVFFTLLQTLFVIGFDKRANQLKKWAGRKTADITEEIREVLLQKATRYHKTGRYLDNFCRVFYPLSFILFLFMYYFVFTEGRQDDCMNRR</sequence>
<dbReference type="InterPro" id="IPR038050">
    <property type="entry name" value="Neuro_actylchol_rec"/>
</dbReference>
<feature type="compositionally biased region" description="Polar residues" evidence="11">
    <location>
        <begin position="71"/>
        <end position="91"/>
    </location>
</feature>
<dbReference type="Gene3D" id="1.20.58.390">
    <property type="entry name" value="Neurotransmitter-gated ion-channel transmembrane domain"/>
    <property type="match status" value="1"/>
</dbReference>
<feature type="region of interest" description="Disordered" evidence="11">
    <location>
        <begin position="298"/>
        <end position="322"/>
    </location>
</feature>
<protein>
    <submittedName>
        <fullName evidence="16">Uncharacterized protein</fullName>
    </submittedName>
</protein>
<organism evidence="16 17">
    <name type="scientific">Caenorhabditis japonica</name>
    <dbReference type="NCBI Taxonomy" id="281687"/>
    <lineage>
        <taxon>Eukaryota</taxon>
        <taxon>Metazoa</taxon>
        <taxon>Ecdysozoa</taxon>
        <taxon>Nematoda</taxon>
        <taxon>Chromadorea</taxon>
        <taxon>Rhabditida</taxon>
        <taxon>Rhabditina</taxon>
        <taxon>Rhabditomorpha</taxon>
        <taxon>Rhabditoidea</taxon>
        <taxon>Rhabditidae</taxon>
        <taxon>Peloderinae</taxon>
        <taxon>Caenorhabditis</taxon>
    </lineage>
</organism>
<evidence type="ECO:0000256" key="3">
    <source>
        <dbReference type="ARBA" id="ARBA00022448"/>
    </source>
</evidence>
<feature type="transmembrane region" description="Helical" evidence="12">
    <location>
        <begin position="942"/>
        <end position="964"/>
    </location>
</feature>
<dbReference type="PANTHER" id="PTHR18945">
    <property type="entry name" value="NEUROTRANSMITTER GATED ION CHANNEL"/>
    <property type="match status" value="1"/>
</dbReference>
<dbReference type="PRINTS" id="PR00253">
    <property type="entry name" value="GABAARECEPTR"/>
</dbReference>
<feature type="domain" description="Neurotransmitter-gated ion-channel transmembrane" evidence="15">
    <location>
        <begin position="884"/>
        <end position="993"/>
    </location>
</feature>
<reference evidence="17" key="1">
    <citation type="submission" date="2010-08" db="EMBL/GenBank/DDBJ databases">
        <authorList>
            <consortium name="Caenorhabditis japonica Sequencing Consortium"/>
            <person name="Wilson R.K."/>
        </authorList>
    </citation>
    <scope>NUCLEOTIDE SEQUENCE [LARGE SCALE GENOMIC DNA]</scope>
    <source>
        <strain evidence="17">DF5081</strain>
    </source>
</reference>
<dbReference type="GO" id="GO:0005230">
    <property type="term" value="F:extracellular ligand-gated monoatomic ion channel activity"/>
    <property type="evidence" value="ECO:0007669"/>
    <property type="project" value="InterPro"/>
</dbReference>
<evidence type="ECO:0000256" key="4">
    <source>
        <dbReference type="ARBA" id="ARBA00022475"/>
    </source>
</evidence>
<reference evidence="16" key="2">
    <citation type="submission" date="2022-06" db="UniProtKB">
        <authorList>
            <consortium name="EnsemblMetazoa"/>
        </authorList>
    </citation>
    <scope>IDENTIFICATION</scope>
    <source>
        <strain evidence="16">DF5081</strain>
    </source>
</reference>
<evidence type="ECO:0000313" key="16">
    <source>
        <dbReference type="EnsemblMetazoa" id="CJA03105b.1"/>
    </source>
</evidence>
<dbReference type="CDD" id="cd19049">
    <property type="entry name" value="LGIC_TM_anion"/>
    <property type="match status" value="1"/>
</dbReference>
<keyword evidence="4" id="KW-1003">Cell membrane</keyword>
<evidence type="ECO:0000256" key="12">
    <source>
        <dbReference type="SAM" id="Phobius"/>
    </source>
</evidence>
<keyword evidence="10" id="KW-0407">Ion channel</keyword>
<evidence type="ECO:0000259" key="14">
    <source>
        <dbReference type="Pfam" id="PF02931"/>
    </source>
</evidence>
<evidence type="ECO:0000256" key="8">
    <source>
        <dbReference type="ARBA" id="ARBA00023065"/>
    </source>
</evidence>
<keyword evidence="6 13" id="KW-0732">Signal</keyword>
<feature type="compositionally biased region" description="Basic and acidic residues" evidence="11">
    <location>
        <begin position="513"/>
        <end position="526"/>
    </location>
</feature>
<dbReference type="GO" id="GO:0004888">
    <property type="term" value="F:transmembrane signaling receptor activity"/>
    <property type="evidence" value="ECO:0007669"/>
    <property type="project" value="InterPro"/>
</dbReference>
<keyword evidence="9 12" id="KW-0472">Membrane</keyword>
<keyword evidence="3" id="KW-0813">Transport</keyword>
<name>A0A8R1DHR9_CAEJA</name>
<evidence type="ECO:0000313" key="17">
    <source>
        <dbReference type="Proteomes" id="UP000005237"/>
    </source>
</evidence>
<feature type="compositionally biased region" description="Pro residues" evidence="11">
    <location>
        <begin position="393"/>
        <end position="406"/>
    </location>
</feature>
<keyword evidence="8" id="KW-0406">Ion transport</keyword>
<dbReference type="SUPFAM" id="SSF63712">
    <property type="entry name" value="Nicotinic receptor ligand binding domain-like"/>
    <property type="match status" value="1"/>
</dbReference>
<feature type="region of interest" description="Disordered" evidence="11">
    <location>
        <begin position="344"/>
        <end position="444"/>
    </location>
</feature>
<keyword evidence="7 12" id="KW-1133">Transmembrane helix</keyword>
<keyword evidence="17" id="KW-1185">Reference proteome</keyword>
<dbReference type="CDD" id="cd18987">
    <property type="entry name" value="LGIC_ECD_anion"/>
    <property type="match status" value="1"/>
</dbReference>
<dbReference type="SUPFAM" id="SSF90112">
    <property type="entry name" value="Neurotransmitter-gated ion-channel transmembrane pore"/>
    <property type="match status" value="1"/>
</dbReference>
<feature type="compositionally biased region" description="Basic residues" evidence="11">
    <location>
        <begin position="362"/>
        <end position="380"/>
    </location>
</feature>
<dbReference type="Pfam" id="PF02932">
    <property type="entry name" value="Neur_chan_memb"/>
    <property type="match status" value="1"/>
</dbReference>
<comment type="subcellular location">
    <subcellularLocation>
        <location evidence="2">Cell membrane</location>
    </subcellularLocation>
    <subcellularLocation>
        <location evidence="1">Membrane</location>
        <topology evidence="1">Multi-pass membrane protein</topology>
    </subcellularLocation>
</comment>
<dbReference type="GO" id="GO:0005886">
    <property type="term" value="C:plasma membrane"/>
    <property type="evidence" value="ECO:0007669"/>
    <property type="project" value="UniProtKB-SubCell"/>
</dbReference>
<dbReference type="InterPro" id="IPR006201">
    <property type="entry name" value="Neur_channel"/>
</dbReference>
<evidence type="ECO:0000256" key="7">
    <source>
        <dbReference type="ARBA" id="ARBA00022989"/>
    </source>
</evidence>
<dbReference type="InterPro" id="IPR036734">
    <property type="entry name" value="Neur_chan_lig-bd_sf"/>
</dbReference>
<dbReference type="AlphaFoldDB" id="A0A8R1DHR9"/>
<dbReference type="Pfam" id="PF02931">
    <property type="entry name" value="Neur_chan_LBD"/>
    <property type="match status" value="1"/>
</dbReference>
<evidence type="ECO:0000256" key="13">
    <source>
        <dbReference type="SAM" id="SignalP"/>
    </source>
</evidence>
<feature type="region of interest" description="Disordered" evidence="11">
    <location>
        <begin position="33"/>
        <end position="91"/>
    </location>
</feature>
<dbReference type="FunFam" id="1.20.58.390:FF:000055">
    <property type="entry name" value="Ligand-Gated ion Channel"/>
    <property type="match status" value="1"/>
</dbReference>